<feature type="compositionally biased region" description="Low complexity" evidence="2">
    <location>
        <begin position="916"/>
        <end position="929"/>
    </location>
</feature>
<feature type="compositionally biased region" description="Gly residues" evidence="2">
    <location>
        <begin position="1100"/>
        <end position="1109"/>
    </location>
</feature>
<feature type="compositionally biased region" description="Basic and acidic residues" evidence="2">
    <location>
        <begin position="1676"/>
        <end position="1688"/>
    </location>
</feature>
<feature type="compositionally biased region" description="Low complexity" evidence="2">
    <location>
        <begin position="472"/>
        <end position="484"/>
    </location>
</feature>
<feature type="compositionally biased region" description="Low complexity" evidence="2">
    <location>
        <begin position="977"/>
        <end position="1002"/>
    </location>
</feature>
<feature type="compositionally biased region" description="Acidic residues" evidence="2">
    <location>
        <begin position="1649"/>
        <end position="1664"/>
    </location>
</feature>
<gene>
    <name evidence="3" type="ORF">M9Y10_005264</name>
</gene>
<feature type="compositionally biased region" description="Low complexity" evidence="2">
    <location>
        <begin position="835"/>
        <end position="852"/>
    </location>
</feature>
<name>A0ABR2JLB5_9EUKA</name>
<feature type="compositionally biased region" description="Polar residues" evidence="2">
    <location>
        <begin position="1408"/>
        <end position="1424"/>
    </location>
</feature>
<feature type="region of interest" description="Disordered" evidence="2">
    <location>
        <begin position="687"/>
        <end position="719"/>
    </location>
</feature>
<dbReference type="Proteomes" id="UP001470230">
    <property type="component" value="Unassembled WGS sequence"/>
</dbReference>
<feature type="region of interest" description="Disordered" evidence="2">
    <location>
        <begin position="1"/>
        <end position="45"/>
    </location>
</feature>
<feature type="compositionally biased region" description="Basic residues" evidence="2">
    <location>
        <begin position="1578"/>
        <end position="1588"/>
    </location>
</feature>
<protein>
    <submittedName>
        <fullName evidence="3">Uncharacterized protein</fullName>
    </submittedName>
</protein>
<dbReference type="EMBL" id="JAPFFF010000011">
    <property type="protein sequence ID" value="KAK8878489.1"/>
    <property type="molecule type" value="Genomic_DNA"/>
</dbReference>
<sequence length="1804" mass="205307">MKKSGDTSKKQAEQDFTRINKSYRSTSSNSNFNSDSQTIYNSRTKKKGDDKAVVLGINTPSNKNLLKDGTYKIHHYRADYDPELLVETSQIIIKRKDQLIALDKYIFGSVPNKREKKVSIVGVINENPQSNQITNHRHRVKNLNPKPNQITATAVLTPDGLYQQISSTDAEYVTVDSSVPIESNESKANTIQRQIKVKPDSSMESSDIFKKNLSPTKSIQAEIESSFVDSNTGISPRNPHGNWKKTPQNEAIEEIEYEYVTVDEEEERNEGENIKKREVSFDLPSLNNNNNNHNRINNQKVDEQEIEYEIIEEEEEEEEAEFELPTNSQNQNKMISQEEEEEYEYITVEEEEEEENENNIIPSNSLGDIQPLNVFQKNQEQNINKKPNIPNTDYDEDNDYATTEDNINTQSFINSEQNKTKNEEEENEIEQKSSVNNYKNQNEGSNESRNERQSHNSNIIQSDKSIEKSISGNNNNNDGNEEGNQSTSNQNIEYTKPPTIECNNKSENHLESIISTNNKETNIANKYEKKTKFVNNESTLNESINVNDIQFSTANQFDQKESEPTVSIFDEYVFADENKKKFEEEQKTNLKIATNNNHNINNNERSSKINDSSFAFNNSQIQKKDEKQISNTLTNLVTNRNQILKSEIESTSININIVDDFDQKNDQEDQSSNLNSPSRTVKKLYLSPSNAVESRAGNTQNENSKIIHRNEPSIIENEKNKTKLKSQFEFENPQISNHLESDDASDKANGVTNDQTIATCDLDMSNIQKSPPAKVNQNQNQNNNSDDYYSHEYYTTIDTKDQTTNNQKSKNKNQNSRQNKDNHKNSKKNNKRNNNDSYYSYSYYSDTYTYSTEPSTIESKSRRSRQHHRRHKTDRTYEYITNATYETMDREVRPVKNRNNKQLPIELQQQILQQLQQQLQQNPNNSSNQSTPIRLRVKDSQINMLGRDNEKPPRFILRTVSENGRSTPHDIQLVLESNPTSSQQTPMTSTRTSTATATSQNSVPTSPTQSISHHHEIPHIIESGPHKGLIKRRIKKSEKAKRDSERLMQVEQDIKNLEQKIIEQDEKKQNLVDTSVEITTSYTDNNDKPNSIFGTSSRGRGNGRGARGNRGGRGKRAMRGRGANRDVDISNSPKKQSNSATASRSSKAAPSSSTTSPNKRHYYDENGNPALVELSDSTGRPVFRRIVNKSSASSSIKQGKSNPNLKTGSQSLPRPIRTRRAISDNEQQNQPRKPLFRTPNKYKNQPPPNNNSIEDDDIEKVPLRVSIPKPTDIINRNIEVDSEEEEDDIIKFNKENAAKQAEFGEIFRSRKAPHIKRAKFQNPQIYIRHRDGNSSSGSTPSKKSAFDSDSDSESLDSENPFSVEPNNMSPSTRRKKREKLEQEIAQLRQLLPDNKEEIERYSSKKKFTNNSPSIPSSDLPNNSPKRFVNVDENENDQFSDYDANFKNLQRSPYEQEQNNNINNNVRNRAPFQLNMNQKQGQRSDGSAYSLTERRKIPKITVEIPSKGNAGQADVFRRHYENASPEKASRKGPDRYRDFNEYDIDDSVPLNASTKNTFKNLEEEKEAKGNASDSSNLSSKKKSRRRIRVSLHDGSRSPAPHSSNSLKDSQQQSSNHSSNANSPSGKQRENIGEKIKPFIDSLKALKSSSDDENGDSDDQQNDDPDSIGAMNPVQAMKAEERNQKIKQKDIMPLTPPADVDINSTSSMLSNAPPPSPKNQDVEIVYRNGKRKRKKKVPISPSKSGSHSHSSRSSKNSGTRGNVIRSHHLKDSEKYQVDSPPPSMLSSIVNNDENEEEENSTFIQDV</sequence>
<feature type="compositionally biased region" description="Low complexity" evidence="2">
    <location>
        <begin position="1137"/>
        <end position="1157"/>
    </location>
</feature>
<organism evidence="3 4">
    <name type="scientific">Tritrichomonas musculus</name>
    <dbReference type="NCBI Taxonomy" id="1915356"/>
    <lineage>
        <taxon>Eukaryota</taxon>
        <taxon>Metamonada</taxon>
        <taxon>Parabasalia</taxon>
        <taxon>Tritrichomonadida</taxon>
        <taxon>Tritrichomonadidae</taxon>
        <taxon>Tritrichomonas</taxon>
    </lineage>
</organism>
<proteinExistence type="predicted"/>
<feature type="compositionally biased region" description="Basic and acidic residues" evidence="2">
    <location>
        <begin position="708"/>
        <end position="719"/>
    </location>
</feature>
<feature type="compositionally biased region" description="Basic residues" evidence="2">
    <location>
        <begin position="862"/>
        <end position="873"/>
    </location>
</feature>
<feature type="compositionally biased region" description="Low complexity" evidence="2">
    <location>
        <begin position="1334"/>
        <end position="1343"/>
    </location>
</feature>
<evidence type="ECO:0000313" key="3">
    <source>
        <dbReference type="EMBL" id="KAK8878489.1"/>
    </source>
</evidence>
<evidence type="ECO:0000256" key="2">
    <source>
        <dbReference type="SAM" id="MobiDB-lite"/>
    </source>
</evidence>
<feature type="compositionally biased region" description="Polar residues" evidence="2">
    <location>
        <begin position="1081"/>
        <end position="1097"/>
    </location>
</feature>
<keyword evidence="4" id="KW-1185">Reference proteome</keyword>
<feature type="compositionally biased region" description="Basic residues" evidence="2">
    <location>
        <begin position="1110"/>
        <end position="1119"/>
    </location>
</feature>
<feature type="region of interest" description="Disordered" evidence="2">
    <location>
        <begin position="916"/>
        <end position="936"/>
    </location>
</feature>
<feature type="compositionally biased region" description="Polar residues" evidence="2">
    <location>
        <begin position="1202"/>
        <end position="1212"/>
    </location>
</feature>
<comment type="caution">
    <text evidence="3">The sequence shown here is derived from an EMBL/GenBank/DDBJ whole genome shotgun (WGS) entry which is preliminary data.</text>
</comment>
<feature type="region of interest" description="Disordered" evidence="2">
    <location>
        <begin position="1402"/>
        <end position="1427"/>
    </location>
</feature>
<feature type="compositionally biased region" description="Low complexity" evidence="2">
    <location>
        <begin position="1738"/>
        <end position="1756"/>
    </location>
</feature>
<feature type="region of interest" description="Disordered" evidence="2">
    <location>
        <begin position="1517"/>
        <end position="1804"/>
    </location>
</feature>
<keyword evidence="1" id="KW-0175">Coiled coil</keyword>
<feature type="region of interest" description="Disordered" evidence="2">
    <location>
        <begin position="975"/>
        <end position="1047"/>
    </location>
</feature>
<reference evidence="3 4" key="1">
    <citation type="submission" date="2024-04" db="EMBL/GenBank/DDBJ databases">
        <title>Tritrichomonas musculus Genome.</title>
        <authorList>
            <person name="Alves-Ferreira E."/>
            <person name="Grigg M."/>
            <person name="Lorenzi H."/>
            <person name="Galac M."/>
        </authorList>
    </citation>
    <scope>NUCLEOTIDE SEQUENCE [LARGE SCALE GENOMIC DNA]</scope>
    <source>
        <strain evidence="3 4">EAF2021</strain>
    </source>
</reference>
<feature type="compositionally biased region" description="Basic residues" evidence="2">
    <location>
        <begin position="1028"/>
        <end position="1039"/>
    </location>
</feature>
<feature type="compositionally biased region" description="Polar residues" evidence="2">
    <location>
        <begin position="455"/>
        <end position="471"/>
    </location>
</feature>
<feature type="compositionally biased region" description="Low complexity" evidence="2">
    <location>
        <begin position="802"/>
        <end position="817"/>
    </location>
</feature>
<feature type="compositionally biased region" description="Low complexity" evidence="2">
    <location>
        <begin position="1608"/>
        <end position="1623"/>
    </location>
</feature>
<feature type="compositionally biased region" description="Basic and acidic residues" evidence="2">
    <location>
        <begin position="1526"/>
        <end position="1539"/>
    </location>
</feature>
<feature type="compositionally biased region" description="Low complexity" evidence="2">
    <location>
        <begin position="20"/>
        <end position="36"/>
    </location>
</feature>
<feature type="compositionally biased region" description="Polar residues" evidence="2">
    <location>
        <begin position="435"/>
        <end position="445"/>
    </location>
</feature>
<feature type="region of interest" description="Disordered" evidence="2">
    <location>
        <begin position="1314"/>
        <end position="1379"/>
    </location>
</feature>
<feature type="compositionally biased region" description="Polar residues" evidence="2">
    <location>
        <begin position="687"/>
        <end position="704"/>
    </location>
</feature>
<feature type="region of interest" description="Disordered" evidence="2">
    <location>
        <begin position="1081"/>
        <end position="1176"/>
    </location>
</feature>
<feature type="region of interest" description="Disordered" evidence="2">
    <location>
        <begin position="1188"/>
        <end position="1259"/>
    </location>
</feature>
<evidence type="ECO:0000256" key="1">
    <source>
        <dbReference type="SAM" id="Coils"/>
    </source>
</evidence>
<feature type="compositionally biased region" description="Polar residues" evidence="2">
    <location>
        <begin position="381"/>
        <end position="391"/>
    </location>
</feature>
<feature type="compositionally biased region" description="Polar residues" evidence="2">
    <location>
        <begin position="1473"/>
        <end position="1489"/>
    </location>
</feature>
<evidence type="ECO:0000313" key="4">
    <source>
        <dbReference type="Proteomes" id="UP001470230"/>
    </source>
</evidence>
<feature type="compositionally biased region" description="Basic residues" evidence="2">
    <location>
        <begin position="1726"/>
        <end position="1735"/>
    </location>
</feature>
<feature type="compositionally biased region" description="Polar residues" evidence="2">
    <location>
        <begin position="1549"/>
        <end position="1558"/>
    </location>
</feature>
<feature type="region of interest" description="Disordered" evidence="2">
    <location>
        <begin position="767"/>
        <end position="876"/>
    </location>
</feature>
<feature type="compositionally biased region" description="Basic and acidic residues" evidence="2">
    <location>
        <begin position="1625"/>
        <end position="1636"/>
    </location>
</feature>
<feature type="coiled-coil region" evidence="1">
    <location>
        <begin position="294"/>
        <end position="323"/>
    </location>
</feature>
<feature type="compositionally biased region" description="Polar residues" evidence="2">
    <location>
        <begin position="400"/>
        <end position="413"/>
    </location>
</feature>
<feature type="compositionally biased region" description="Low complexity" evidence="2">
    <location>
        <begin position="1189"/>
        <end position="1201"/>
    </location>
</feature>
<feature type="compositionally biased region" description="Basic and acidic residues" evidence="2">
    <location>
        <begin position="1"/>
        <end position="18"/>
    </location>
</feature>
<accession>A0ABR2JLB5</accession>
<feature type="region of interest" description="Disordered" evidence="2">
    <location>
        <begin position="381"/>
        <end position="497"/>
    </location>
</feature>
<feature type="region of interest" description="Disordered" evidence="2">
    <location>
        <begin position="1473"/>
        <end position="1492"/>
    </location>
</feature>